<gene>
    <name evidence="1" type="ORF">F8M41_001057</name>
</gene>
<dbReference type="EMBL" id="WTPW01001086">
    <property type="protein sequence ID" value="KAF0458257.1"/>
    <property type="molecule type" value="Genomic_DNA"/>
</dbReference>
<name>A0A8H4A9J3_GIGMA</name>
<reference evidence="1 2" key="1">
    <citation type="journal article" date="2019" name="Environ. Microbiol.">
        <title>At the nexus of three kingdoms: the genome of the mycorrhizal fungus Gigaspora margarita provides insights into plant, endobacterial and fungal interactions.</title>
        <authorList>
            <person name="Venice F."/>
            <person name="Ghignone S."/>
            <person name="Salvioli di Fossalunga A."/>
            <person name="Amselem J."/>
            <person name="Novero M."/>
            <person name="Xianan X."/>
            <person name="Sedzielewska Toro K."/>
            <person name="Morin E."/>
            <person name="Lipzen A."/>
            <person name="Grigoriev I.V."/>
            <person name="Henrissat B."/>
            <person name="Martin F.M."/>
            <person name="Bonfante P."/>
        </authorList>
    </citation>
    <scope>NUCLEOTIDE SEQUENCE [LARGE SCALE GENOMIC DNA]</scope>
    <source>
        <strain evidence="1 2">BEG34</strain>
    </source>
</reference>
<evidence type="ECO:0000313" key="1">
    <source>
        <dbReference type="EMBL" id="KAF0458257.1"/>
    </source>
</evidence>
<dbReference type="Proteomes" id="UP000439903">
    <property type="component" value="Unassembled WGS sequence"/>
</dbReference>
<evidence type="ECO:0000313" key="2">
    <source>
        <dbReference type="Proteomes" id="UP000439903"/>
    </source>
</evidence>
<protein>
    <submittedName>
        <fullName evidence="1">Uncharacterized protein</fullName>
    </submittedName>
</protein>
<accession>A0A8H4A9J3</accession>
<dbReference type="AlphaFoldDB" id="A0A8H4A9J3"/>
<keyword evidence="2" id="KW-1185">Reference proteome</keyword>
<proteinExistence type="predicted"/>
<comment type="caution">
    <text evidence="1">The sequence shown here is derived from an EMBL/GenBank/DDBJ whole genome shotgun (WGS) entry which is preliminary data.</text>
</comment>
<organism evidence="1 2">
    <name type="scientific">Gigaspora margarita</name>
    <dbReference type="NCBI Taxonomy" id="4874"/>
    <lineage>
        <taxon>Eukaryota</taxon>
        <taxon>Fungi</taxon>
        <taxon>Fungi incertae sedis</taxon>
        <taxon>Mucoromycota</taxon>
        <taxon>Glomeromycotina</taxon>
        <taxon>Glomeromycetes</taxon>
        <taxon>Diversisporales</taxon>
        <taxon>Gigasporaceae</taxon>
        <taxon>Gigaspora</taxon>
    </lineage>
</organism>
<sequence>MIVHPNALDKRSSPIVISSKSCSQQKHRYSFLLPLLGQFIIELGKNLIANLKKRYVNFSPCSHVLMASQNIPTSLWDLAIYLYLDSYRGRSRNAY</sequence>